<accession>A0A0B7B1Y8</accession>
<organism evidence="1">
    <name type="scientific">Arion vulgaris</name>
    <dbReference type="NCBI Taxonomy" id="1028688"/>
    <lineage>
        <taxon>Eukaryota</taxon>
        <taxon>Metazoa</taxon>
        <taxon>Spiralia</taxon>
        <taxon>Lophotrochozoa</taxon>
        <taxon>Mollusca</taxon>
        <taxon>Gastropoda</taxon>
        <taxon>Heterobranchia</taxon>
        <taxon>Euthyneura</taxon>
        <taxon>Panpulmonata</taxon>
        <taxon>Eupulmonata</taxon>
        <taxon>Stylommatophora</taxon>
        <taxon>Helicina</taxon>
        <taxon>Arionoidea</taxon>
        <taxon>Arionidae</taxon>
        <taxon>Arion</taxon>
    </lineage>
</organism>
<gene>
    <name evidence="1" type="primary">ORF153181</name>
    <name evidence="2" type="synonym">ORF153185</name>
</gene>
<feature type="non-terminal residue" evidence="1">
    <location>
        <position position="1"/>
    </location>
</feature>
<reference evidence="1" key="1">
    <citation type="submission" date="2014-12" db="EMBL/GenBank/DDBJ databases">
        <title>Insight into the proteome of Arion vulgaris.</title>
        <authorList>
            <person name="Aradska J."/>
            <person name="Bulat T."/>
            <person name="Smidak R."/>
            <person name="Sarate P."/>
            <person name="Gangsoo J."/>
            <person name="Sialana F."/>
            <person name="Bilban M."/>
            <person name="Lubec G."/>
        </authorList>
    </citation>
    <scope>NUCLEOTIDE SEQUENCE</scope>
    <source>
        <tissue evidence="1">Skin</tissue>
    </source>
</reference>
<dbReference type="EMBL" id="HACG01039461">
    <property type="protein sequence ID" value="CEK86326.1"/>
    <property type="molecule type" value="Transcribed_RNA"/>
</dbReference>
<proteinExistence type="predicted"/>
<sequence>TLSTNQTLSQYVKDNVSATVEKLEYIKAHRQIQEYDKHIYHHHVALSATNKGVAKIVFENLDDRLFLHSPATNSGVAMVSGVALLTDFCGKTCIPYQCPCHTGASSPTFRVHV</sequence>
<name>A0A0B7B1Y8_9EUPU</name>
<dbReference type="EMBL" id="HACG01039463">
    <property type="protein sequence ID" value="CEK86328.1"/>
    <property type="molecule type" value="Transcribed_RNA"/>
</dbReference>
<dbReference type="AlphaFoldDB" id="A0A0B7B1Y8"/>
<protein>
    <submittedName>
        <fullName evidence="1">Uncharacterized protein</fullName>
    </submittedName>
</protein>
<evidence type="ECO:0000313" key="1">
    <source>
        <dbReference type="EMBL" id="CEK86326.1"/>
    </source>
</evidence>
<evidence type="ECO:0000313" key="2">
    <source>
        <dbReference type="EMBL" id="CEK86328.1"/>
    </source>
</evidence>